<evidence type="ECO:0000313" key="6">
    <source>
        <dbReference type="EMBL" id="QIG41882.1"/>
    </source>
</evidence>
<dbReference type="InterPro" id="IPR036661">
    <property type="entry name" value="Luciferase-like_sf"/>
</dbReference>
<dbReference type="PANTHER" id="PTHR42847">
    <property type="entry name" value="ALKANESULFONATE MONOOXYGENASE"/>
    <property type="match status" value="1"/>
</dbReference>
<dbReference type="SUPFAM" id="SSF51679">
    <property type="entry name" value="Bacterial luciferase-like"/>
    <property type="match status" value="1"/>
</dbReference>
<dbReference type="EC" id="1.-.-.-" evidence="6"/>
<evidence type="ECO:0000313" key="7">
    <source>
        <dbReference type="Proteomes" id="UP000502996"/>
    </source>
</evidence>
<dbReference type="KEGG" id="nano:G5V58_02980"/>
<dbReference type="RefSeq" id="WP_165228633.1">
    <property type="nucleotide sequence ID" value="NZ_CP049257.1"/>
</dbReference>
<dbReference type="GO" id="GO:0046306">
    <property type="term" value="P:alkanesulfonate catabolic process"/>
    <property type="evidence" value="ECO:0007669"/>
    <property type="project" value="TreeGrafter"/>
</dbReference>
<keyword evidence="3 6" id="KW-0560">Oxidoreductase</keyword>
<dbReference type="GO" id="GO:0008726">
    <property type="term" value="F:alkanesulfonate monooxygenase activity"/>
    <property type="evidence" value="ECO:0007669"/>
    <property type="project" value="TreeGrafter"/>
</dbReference>
<sequence>MRFSISTAFLPTDQLVPIARAADELGYDSLAMPDHVVDLETLRTPYPYTPDGSRRWSPDAEWPDPWVMAGALSTVTTRLRFVTTVYVPALRSPFQVAKSVGTAAVVSGNRVGLGVGIGWCEEEFELLGQSFRTRGRRTDEGLALMRELWQPGWREFHGEVYDAPRLTMEPTPTAPVPVYVGGLSDVAFARAARHDGWIGDMYPTEEAVAWAARLRDAREAVDAEGDFAVFCALTDAFLPEHFARAERGGVTDAMTMPWMYYSGRDATLEQKLEGMARFAEDVLRPVNEA</sequence>
<dbReference type="Pfam" id="PF00296">
    <property type="entry name" value="Bac_luciferase"/>
    <property type="match status" value="1"/>
</dbReference>
<proteinExistence type="predicted"/>
<dbReference type="InterPro" id="IPR050172">
    <property type="entry name" value="SsuD_RutA_monooxygenase"/>
</dbReference>
<evidence type="ECO:0000259" key="5">
    <source>
        <dbReference type="Pfam" id="PF00296"/>
    </source>
</evidence>
<dbReference type="NCBIfam" id="TIGR03619">
    <property type="entry name" value="F420_Rv2161c"/>
    <property type="match status" value="1"/>
</dbReference>
<dbReference type="EMBL" id="CP049257">
    <property type="protein sequence ID" value="QIG41882.1"/>
    <property type="molecule type" value="Genomic_DNA"/>
</dbReference>
<dbReference type="PANTHER" id="PTHR42847:SF4">
    <property type="entry name" value="ALKANESULFONATE MONOOXYGENASE-RELATED"/>
    <property type="match status" value="1"/>
</dbReference>
<feature type="domain" description="Luciferase-like" evidence="5">
    <location>
        <begin position="13"/>
        <end position="233"/>
    </location>
</feature>
<name>A0A6G6W9I5_9ACTN</name>
<keyword evidence="2" id="KW-0288">FMN</keyword>
<dbReference type="InterPro" id="IPR019921">
    <property type="entry name" value="Lucif-like_OxRdtase_Rv2161c"/>
</dbReference>
<accession>A0A6G6W9I5</accession>
<dbReference type="Gene3D" id="3.20.20.30">
    <property type="entry name" value="Luciferase-like domain"/>
    <property type="match status" value="1"/>
</dbReference>
<evidence type="ECO:0000256" key="2">
    <source>
        <dbReference type="ARBA" id="ARBA00022643"/>
    </source>
</evidence>
<keyword evidence="7" id="KW-1185">Reference proteome</keyword>
<evidence type="ECO:0000256" key="3">
    <source>
        <dbReference type="ARBA" id="ARBA00023002"/>
    </source>
</evidence>
<organism evidence="6 7">
    <name type="scientific">Nocardioides anomalus</name>
    <dbReference type="NCBI Taxonomy" id="2712223"/>
    <lineage>
        <taxon>Bacteria</taxon>
        <taxon>Bacillati</taxon>
        <taxon>Actinomycetota</taxon>
        <taxon>Actinomycetes</taxon>
        <taxon>Propionibacteriales</taxon>
        <taxon>Nocardioidaceae</taxon>
        <taxon>Nocardioides</taxon>
    </lineage>
</organism>
<dbReference type="Proteomes" id="UP000502996">
    <property type="component" value="Chromosome"/>
</dbReference>
<reference evidence="6 7" key="1">
    <citation type="submission" date="2020-02" db="EMBL/GenBank/DDBJ databases">
        <title>Full genome sequence of Nocardioides sp. R-3366.</title>
        <authorList>
            <person name="Im W.-T."/>
        </authorList>
    </citation>
    <scope>NUCLEOTIDE SEQUENCE [LARGE SCALE GENOMIC DNA]</scope>
    <source>
        <strain evidence="6 7">R-3366</strain>
    </source>
</reference>
<keyword evidence="1" id="KW-0285">Flavoprotein</keyword>
<dbReference type="AlphaFoldDB" id="A0A6G6W9I5"/>
<keyword evidence="4" id="KW-0503">Monooxygenase</keyword>
<gene>
    <name evidence="6" type="ORF">G5V58_02980</name>
</gene>
<dbReference type="InterPro" id="IPR011251">
    <property type="entry name" value="Luciferase-like_dom"/>
</dbReference>
<evidence type="ECO:0000256" key="1">
    <source>
        <dbReference type="ARBA" id="ARBA00022630"/>
    </source>
</evidence>
<evidence type="ECO:0000256" key="4">
    <source>
        <dbReference type="ARBA" id="ARBA00023033"/>
    </source>
</evidence>
<protein>
    <submittedName>
        <fullName evidence="6">TIGR03619 family F420-dependent LLM class oxidoreductase</fullName>
        <ecNumber evidence="6">1.-.-.-</ecNumber>
    </submittedName>
</protein>